<dbReference type="Gene3D" id="6.10.340.10">
    <property type="match status" value="1"/>
</dbReference>
<dbReference type="Proteomes" id="UP000425960">
    <property type="component" value="Chromosome"/>
</dbReference>
<dbReference type="SMART" id="SM00388">
    <property type="entry name" value="HisKA"/>
    <property type="match status" value="1"/>
</dbReference>
<comment type="catalytic activity">
    <reaction evidence="1">
        <text>ATP + protein L-histidine = ADP + protein N-phospho-L-histidine.</text>
        <dbReference type="EC" id="2.7.13.3"/>
    </reaction>
</comment>
<evidence type="ECO:0000259" key="17">
    <source>
        <dbReference type="PROSITE" id="PS50885"/>
    </source>
</evidence>
<keyword evidence="9" id="KW-0067">ATP-binding</keyword>
<dbReference type="GO" id="GO:0005886">
    <property type="term" value="C:plasma membrane"/>
    <property type="evidence" value="ECO:0007669"/>
    <property type="project" value="UniProtKB-SubCell"/>
</dbReference>
<dbReference type="GO" id="GO:0016036">
    <property type="term" value="P:cellular response to phosphate starvation"/>
    <property type="evidence" value="ECO:0007669"/>
    <property type="project" value="TreeGrafter"/>
</dbReference>
<dbReference type="PROSITE" id="PS50885">
    <property type="entry name" value="HAMP"/>
    <property type="match status" value="1"/>
</dbReference>
<evidence type="ECO:0000256" key="8">
    <source>
        <dbReference type="ARBA" id="ARBA00022777"/>
    </source>
</evidence>
<dbReference type="SMART" id="SM00091">
    <property type="entry name" value="PAS"/>
    <property type="match status" value="1"/>
</dbReference>
<dbReference type="InterPro" id="IPR003661">
    <property type="entry name" value="HisK_dim/P_dom"/>
</dbReference>
<protein>
    <recommendedName>
        <fullName evidence="3">histidine kinase</fullName>
        <ecNumber evidence="3">2.7.13.3</ecNumber>
    </recommendedName>
</protein>
<dbReference type="InterPro" id="IPR036890">
    <property type="entry name" value="HATPase_C_sf"/>
</dbReference>
<comment type="subcellular location">
    <subcellularLocation>
        <location evidence="2">Cell membrane</location>
    </subcellularLocation>
</comment>
<keyword evidence="11 13" id="KW-0472">Membrane</keyword>
<dbReference type="Gene3D" id="3.30.450.20">
    <property type="entry name" value="PAS domain"/>
    <property type="match status" value="2"/>
</dbReference>
<evidence type="ECO:0000256" key="10">
    <source>
        <dbReference type="ARBA" id="ARBA00023012"/>
    </source>
</evidence>
<feature type="domain" description="Histidine kinase" evidence="14">
    <location>
        <begin position="373"/>
        <end position="592"/>
    </location>
</feature>
<dbReference type="GO" id="GO:0004721">
    <property type="term" value="F:phosphoprotein phosphatase activity"/>
    <property type="evidence" value="ECO:0007669"/>
    <property type="project" value="TreeGrafter"/>
</dbReference>
<feature type="domain" description="PAS" evidence="15">
    <location>
        <begin position="249"/>
        <end position="322"/>
    </location>
</feature>
<dbReference type="CDD" id="cd00075">
    <property type="entry name" value="HATPase"/>
    <property type="match status" value="1"/>
</dbReference>
<dbReference type="PRINTS" id="PR00344">
    <property type="entry name" value="BCTRLSENSOR"/>
</dbReference>
<evidence type="ECO:0000256" key="11">
    <source>
        <dbReference type="ARBA" id="ARBA00023136"/>
    </source>
</evidence>
<dbReference type="InterPro" id="IPR013656">
    <property type="entry name" value="PAS_4"/>
</dbReference>
<keyword evidence="13" id="KW-1133">Transmembrane helix</keyword>
<evidence type="ECO:0000259" key="15">
    <source>
        <dbReference type="PROSITE" id="PS50112"/>
    </source>
</evidence>
<dbReference type="RefSeq" id="WP_173179112.1">
    <property type="nucleotide sequence ID" value="NZ_AP021876.1"/>
</dbReference>
<proteinExistence type="predicted"/>
<evidence type="ECO:0000259" key="16">
    <source>
        <dbReference type="PROSITE" id="PS50113"/>
    </source>
</evidence>
<evidence type="ECO:0000256" key="13">
    <source>
        <dbReference type="SAM" id="Phobius"/>
    </source>
</evidence>
<dbReference type="FunFam" id="1.10.287.130:FF:000008">
    <property type="entry name" value="Two-component sensor histidine kinase"/>
    <property type="match status" value="1"/>
</dbReference>
<dbReference type="InterPro" id="IPR035965">
    <property type="entry name" value="PAS-like_dom_sf"/>
</dbReference>
<evidence type="ECO:0000256" key="2">
    <source>
        <dbReference type="ARBA" id="ARBA00004236"/>
    </source>
</evidence>
<dbReference type="SMART" id="SM00387">
    <property type="entry name" value="HATPase_c"/>
    <property type="match status" value="1"/>
</dbReference>
<keyword evidence="8 18" id="KW-0418">Kinase</keyword>
<dbReference type="AlphaFoldDB" id="A0A5K7ZM14"/>
<dbReference type="GO" id="GO:0000155">
    <property type="term" value="F:phosphorelay sensor kinase activity"/>
    <property type="evidence" value="ECO:0007669"/>
    <property type="project" value="InterPro"/>
</dbReference>
<keyword evidence="12" id="KW-0175">Coiled coil</keyword>
<dbReference type="PROSITE" id="PS50112">
    <property type="entry name" value="PAS"/>
    <property type="match status" value="1"/>
</dbReference>
<dbReference type="CDD" id="cd00130">
    <property type="entry name" value="PAS"/>
    <property type="match status" value="1"/>
</dbReference>
<keyword evidence="7" id="KW-0547">Nucleotide-binding</keyword>
<evidence type="ECO:0000256" key="1">
    <source>
        <dbReference type="ARBA" id="ARBA00000085"/>
    </source>
</evidence>
<dbReference type="PROSITE" id="PS50113">
    <property type="entry name" value="PAC"/>
    <property type="match status" value="1"/>
</dbReference>
<reference evidence="18 19" key="1">
    <citation type="submission" date="2019-11" db="EMBL/GenBank/DDBJ databases">
        <title>Comparative genomics of hydrocarbon-degrading Desulfosarcina strains.</title>
        <authorList>
            <person name="Watanabe M."/>
            <person name="Kojima H."/>
            <person name="Fukui M."/>
        </authorList>
    </citation>
    <scope>NUCLEOTIDE SEQUENCE [LARGE SCALE GENOMIC DNA]</scope>
    <source>
        <strain evidence="18 19">28bB2T</strain>
    </source>
</reference>
<dbReference type="NCBIfam" id="TIGR00229">
    <property type="entry name" value="sensory_box"/>
    <property type="match status" value="1"/>
</dbReference>
<keyword evidence="4" id="KW-1003">Cell membrane</keyword>
<evidence type="ECO:0000256" key="7">
    <source>
        <dbReference type="ARBA" id="ARBA00022741"/>
    </source>
</evidence>
<dbReference type="Pfam" id="PF08448">
    <property type="entry name" value="PAS_4"/>
    <property type="match status" value="1"/>
</dbReference>
<dbReference type="SMART" id="SM00304">
    <property type="entry name" value="HAMP"/>
    <property type="match status" value="1"/>
</dbReference>
<feature type="domain" description="HAMP" evidence="17">
    <location>
        <begin position="192"/>
        <end position="244"/>
    </location>
</feature>
<gene>
    <name evidence="18" type="primary">phoR</name>
    <name evidence="18" type="ORF">DSCO28_12750</name>
</gene>
<dbReference type="InterPro" id="IPR036097">
    <property type="entry name" value="HisK_dim/P_sf"/>
</dbReference>
<dbReference type="GO" id="GO:0005524">
    <property type="term" value="F:ATP binding"/>
    <property type="evidence" value="ECO:0007669"/>
    <property type="project" value="UniProtKB-KW"/>
</dbReference>
<dbReference type="SUPFAM" id="SSF55785">
    <property type="entry name" value="PYP-like sensor domain (PAS domain)"/>
    <property type="match status" value="1"/>
</dbReference>
<dbReference type="Gene3D" id="3.30.565.10">
    <property type="entry name" value="Histidine kinase-like ATPase, C-terminal domain"/>
    <property type="match status" value="1"/>
</dbReference>
<evidence type="ECO:0000256" key="6">
    <source>
        <dbReference type="ARBA" id="ARBA00022679"/>
    </source>
</evidence>
<dbReference type="PROSITE" id="PS50109">
    <property type="entry name" value="HIS_KIN"/>
    <property type="match status" value="1"/>
</dbReference>
<dbReference type="EMBL" id="AP021876">
    <property type="protein sequence ID" value="BBO80709.1"/>
    <property type="molecule type" value="Genomic_DNA"/>
</dbReference>
<dbReference type="InterPro" id="IPR000700">
    <property type="entry name" value="PAS-assoc_C"/>
</dbReference>
<keyword evidence="6" id="KW-0808">Transferase</keyword>
<keyword evidence="5" id="KW-0597">Phosphoprotein</keyword>
<dbReference type="Pfam" id="PF00512">
    <property type="entry name" value="HisKA"/>
    <property type="match status" value="1"/>
</dbReference>
<organism evidence="18 19">
    <name type="scientific">Desulfosarcina ovata subsp. sediminis</name>
    <dbReference type="NCBI Taxonomy" id="885957"/>
    <lineage>
        <taxon>Bacteria</taxon>
        <taxon>Pseudomonadati</taxon>
        <taxon>Thermodesulfobacteriota</taxon>
        <taxon>Desulfobacteria</taxon>
        <taxon>Desulfobacterales</taxon>
        <taxon>Desulfosarcinaceae</taxon>
        <taxon>Desulfosarcina</taxon>
    </lineage>
</organism>
<dbReference type="Gene3D" id="1.10.287.130">
    <property type="match status" value="1"/>
</dbReference>
<dbReference type="InterPro" id="IPR005467">
    <property type="entry name" value="His_kinase_dom"/>
</dbReference>
<accession>A0A5K7ZM14</accession>
<evidence type="ECO:0000256" key="12">
    <source>
        <dbReference type="SAM" id="Coils"/>
    </source>
</evidence>
<dbReference type="SUPFAM" id="SSF158472">
    <property type="entry name" value="HAMP domain-like"/>
    <property type="match status" value="1"/>
</dbReference>
<dbReference type="InterPro" id="IPR003594">
    <property type="entry name" value="HATPase_dom"/>
</dbReference>
<dbReference type="EC" id="2.7.13.3" evidence="3"/>
<dbReference type="PANTHER" id="PTHR45453:SF1">
    <property type="entry name" value="PHOSPHATE REGULON SENSOR PROTEIN PHOR"/>
    <property type="match status" value="1"/>
</dbReference>
<evidence type="ECO:0000256" key="9">
    <source>
        <dbReference type="ARBA" id="ARBA00022840"/>
    </source>
</evidence>
<dbReference type="PANTHER" id="PTHR45453">
    <property type="entry name" value="PHOSPHATE REGULON SENSOR PROTEIN PHOR"/>
    <property type="match status" value="1"/>
</dbReference>
<evidence type="ECO:0000256" key="4">
    <source>
        <dbReference type="ARBA" id="ARBA00022475"/>
    </source>
</evidence>
<name>A0A5K7ZM14_9BACT</name>
<keyword evidence="13" id="KW-0812">Transmembrane</keyword>
<evidence type="ECO:0000313" key="18">
    <source>
        <dbReference type="EMBL" id="BBO80709.1"/>
    </source>
</evidence>
<sequence length="594" mass="66595">MNKKKRLIYQLFPSYLLITLVSLFAVSWYALSFTRQFYLDRTQADLEVSGQMLKKQVMRLLRPLDAAALDRLCKDAAGETVKRVTVILPDGNVVADSEELPANMANHMDREEIRDAYQGTLGVSVRFSETLQQKMMYVALPLVADEKMIGVMRTSIPVTAIDERIGVIRSRIAIGALLVALLASGVSWAVSKRITTPIERMREGARRFADGDLLYRLPIPRTREFSALAETMNRMADQLRHRMEEMTNQRKKTESVLASMREGVIATDLDQRVISINPAAVMMFNVSTEKVGGRSILEIIRNHDFQTLMDQSLGTGESLESDIVHLQNGEQIFNVACTPLMDAVGKRLGGLVVVNDVTQLRRLENMRRDFAASVSHEIKTPLTAIKGFVETLSSGDLENREETRRFLDIIEKHVNRLAAIIEELMQLSRIERDDEVQQIGTENCRIESVLNTAIRLCHEASQEKSIAVKLACKADLCGLFDATLLEQAAVNLLDNAIKYSPEDSVIRIEALKNGDQIEIRFVDQGPGIAKKHLSRLFERFYRVDKARSRKLGGTGLGLAIVKHIAQAHGGRVTVESELEKGSTFTLHLPVRNKI</sequence>
<feature type="coiled-coil region" evidence="12">
    <location>
        <begin position="229"/>
        <end position="256"/>
    </location>
</feature>
<evidence type="ECO:0000259" key="14">
    <source>
        <dbReference type="PROSITE" id="PS50109"/>
    </source>
</evidence>
<dbReference type="SUPFAM" id="SSF47384">
    <property type="entry name" value="Homodimeric domain of signal transducing histidine kinase"/>
    <property type="match status" value="1"/>
</dbReference>
<dbReference type="CDD" id="cd06225">
    <property type="entry name" value="HAMP"/>
    <property type="match status" value="1"/>
</dbReference>
<feature type="transmembrane region" description="Helical" evidence="13">
    <location>
        <begin position="12"/>
        <end position="31"/>
    </location>
</feature>
<dbReference type="KEGG" id="dov:DSCO28_12750"/>
<dbReference type="FunFam" id="3.30.565.10:FF:000006">
    <property type="entry name" value="Sensor histidine kinase WalK"/>
    <property type="match status" value="1"/>
</dbReference>
<dbReference type="InterPro" id="IPR050351">
    <property type="entry name" value="BphY/WalK/GraS-like"/>
</dbReference>
<dbReference type="InterPro" id="IPR004358">
    <property type="entry name" value="Sig_transdc_His_kin-like_C"/>
</dbReference>
<keyword evidence="10" id="KW-0902">Two-component regulatory system</keyword>
<evidence type="ECO:0000256" key="5">
    <source>
        <dbReference type="ARBA" id="ARBA00022553"/>
    </source>
</evidence>
<evidence type="ECO:0000313" key="19">
    <source>
        <dbReference type="Proteomes" id="UP000425960"/>
    </source>
</evidence>
<feature type="domain" description="PAC" evidence="16">
    <location>
        <begin position="317"/>
        <end position="369"/>
    </location>
</feature>
<dbReference type="SUPFAM" id="SSF55874">
    <property type="entry name" value="ATPase domain of HSP90 chaperone/DNA topoisomerase II/histidine kinase"/>
    <property type="match status" value="1"/>
</dbReference>
<dbReference type="InterPro" id="IPR003660">
    <property type="entry name" value="HAMP_dom"/>
</dbReference>
<evidence type="ECO:0000256" key="3">
    <source>
        <dbReference type="ARBA" id="ARBA00012438"/>
    </source>
</evidence>
<dbReference type="Pfam" id="PF00672">
    <property type="entry name" value="HAMP"/>
    <property type="match status" value="1"/>
</dbReference>
<dbReference type="CDD" id="cd00082">
    <property type="entry name" value="HisKA"/>
    <property type="match status" value="1"/>
</dbReference>
<dbReference type="Pfam" id="PF02518">
    <property type="entry name" value="HATPase_c"/>
    <property type="match status" value="1"/>
</dbReference>
<dbReference type="InterPro" id="IPR000014">
    <property type="entry name" value="PAS"/>
</dbReference>